<dbReference type="InterPro" id="IPR039687">
    <property type="entry name" value="NPHP1"/>
</dbReference>
<evidence type="ECO:0000259" key="4">
    <source>
        <dbReference type="PROSITE" id="PS50002"/>
    </source>
</evidence>
<feature type="domain" description="SH3" evidence="4">
    <location>
        <begin position="1290"/>
        <end position="1350"/>
    </location>
</feature>
<proteinExistence type="predicted"/>
<comment type="caution">
    <text evidence="5">The sequence shown here is derived from an EMBL/GenBank/DDBJ whole genome shotgun (WGS) entry which is preliminary data.</text>
</comment>
<protein>
    <recommendedName>
        <fullName evidence="4">SH3 domain-containing protein</fullName>
    </recommendedName>
</protein>
<feature type="compositionally biased region" description="Low complexity" evidence="3">
    <location>
        <begin position="309"/>
        <end position="322"/>
    </location>
</feature>
<dbReference type="Pfam" id="PF14604">
    <property type="entry name" value="SH3_9"/>
    <property type="match status" value="1"/>
</dbReference>
<feature type="region of interest" description="Disordered" evidence="3">
    <location>
        <begin position="1084"/>
        <end position="1111"/>
    </location>
</feature>
<evidence type="ECO:0000313" key="5">
    <source>
        <dbReference type="EMBL" id="KXZ43569.1"/>
    </source>
</evidence>
<name>A0A150G139_GONPE</name>
<dbReference type="SMART" id="SM00326">
    <property type="entry name" value="SH3"/>
    <property type="match status" value="2"/>
</dbReference>
<dbReference type="InterPro" id="IPR001452">
    <property type="entry name" value="SH3_domain"/>
</dbReference>
<organism evidence="5 6">
    <name type="scientific">Gonium pectorale</name>
    <name type="common">Green alga</name>
    <dbReference type="NCBI Taxonomy" id="33097"/>
    <lineage>
        <taxon>Eukaryota</taxon>
        <taxon>Viridiplantae</taxon>
        <taxon>Chlorophyta</taxon>
        <taxon>core chlorophytes</taxon>
        <taxon>Chlorophyceae</taxon>
        <taxon>CS clade</taxon>
        <taxon>Chlamydomonadales</taxon>
        <taxon>Volvocaceae</taxon>
        <taxon>Gonium</taxon>
    </lineage>
</organism>
<dbReference type="InterPro" id="IPR036028">
    <property type="entry name" value="SH3-like_dom_sf"/>
</dbReference>
<gene>
    <name evidence="5" type="ORF">GPECTOR_87g432</name>
</gene>
<evidence type="ECO:0000313" key="6">
    <source>
        <dbReference type="Proteomes" id="UP000075714"/>
    </source>
</evidence>
<dbReference type="OrthoDB" id="537927at2759"/>
<sequence length="1350" mass="135602">MQISCKASYGHLNIAGVQLALQALSVDLGGRDEKALLRLVQHLAMLALGDGSGGTPLPVPPQAAGSSLAKAVDRLGLEVLVAAWAPLGDERAPFTTKQAALRALAAVTRASLSSRPDDPTYVSGLYETLRGLLDKVDALRAGRRGLAAAISAAQAAGSKKSRLADIRQRAEMWGLLRGAFSAARLALPRSGLYKVAQRSLSGSLHLGILPSKPRGGLGDEGLEGSHLNLRDTWARVYLARGCAAAIQSGHIAGDVSGRGAVFWSALQLLALADPSERVALEAVRAMFGAPAPRATSAAALRQPGGGARPPGAASPAEQEAEAAQSKILGASWHLMCATALDTPPVPEPPVPEGAPPPRPEDGGLFARIARRLLRLLQSRSHSLVAGAARAVAVAAEARAWFHALSGGHGHEAEPEAVGRWMRSLQGLLLLLAGDDSVSGCEREAAIEALVWCQGLDQPPTLSPGLLLRAVAHGGYTAPPVVRFTFADPWPPCLLAELLALLGRRLRCGVGLPPEAVLELAAAAAAGAPAAVPREALAGLWDAAPGPLAVRSTLALLSAPLPPLTQPPASAAVEVKALAAEAEAAFNGLKAGRREAGGGTELDSALAASWLGEHVNSAAGEYAWKPWEAALGPGRRASTGVAPSDSGLQSAGPSAGLPGGPPAGPLPGARAGFAASVGGAGAGAGAAAGPGGATGAGGPLSGDDPCVRLAVAGVGHNPLLAAALAHLQRAILTGAPVVRVAAAQALAKIAVRSGEPYRIQAYSLLAAAAGRGLAAAGGSGSSGSGAGCLVCWCDPLGLAPVAGPALEVLDAMYAGELVLERHVSQYGPSVRGWPAPALAALRRRHEWLLGAIAGSVCAVPRELFLPLGPRSRRLLFPDEKEEAEEEARAAAVAQGPVAAQGEYDQQQYYDEYGQPYEYDYSNADQQYDYGDYYGSQQAGDAQADPYGQQQDPLARYDFSGQKAAAAVELNWGGEQAGAYDSSYDPASDASAVAEARPGVVLYSFTAETDEEVSVSAGDSVRVLHDLGEWLQVLAPSGRAGLVPAAYVQMSDEGGADRAAGAGVAGGGPGSVAGVSRQSSLAGSRMSMGAAGGQAGGAGGLQPAPSYAASTTSGAGGAPDYTYQYDNPEYDAGTGDGAYGSYYGDYGAQYGGDQYSGYGGGSAYGGGGGMYGDEGGGSAAGTGRGKKSGFGGFDDFGAVLAEAKTAAAVARQQAAEQQQRAALIEPSATPSDSSAAAAAASDGAAAVSYGDAATSAGSYADASAAAAAAAWDVSAAASAVPAADTADTVAAAGGGMGLALYEFVAEMEGELSVAAGEALELLGPEVDGWYSARAAGDPGRQGLIPASYVQLQ</sequence>
<feature type="region of interest" description="Disordered" evidence="3">
    <location>
        <begin position="1057"/>
        <end position="1076"/>
    </location>
</feature>
<feature type="compositionally biased region" description="Low complexity" evidence="3">
    <location>
        <begin position="1099"/>
        <end position="1111"/>
    </location>
</feature>
<feature type="region of interest" description="Disordered" evidence="3">
    <location>
        <begin position="634"/>
        <end position="667"/>
    </location>
</feature>
<reference evidence="6" key="1">
    <citation type="journal article" date="2016" name="Nat. Commun.">
        <title>The Gonium pectorale genome demonstrates co-option of cell cycle regulation during the evolution of multicellularity.</title>
        <authorList>
            <person name="Hanschen E.R."/>
            <person name="Marriage T.N."/>
            <person name="Ferris P.J."/>
            <person name="Hamaji T."/>
            <person name="Toyoda A."/>
            <person name="Fujiyama A."/>
            <person name="Neme R."/>
            <person name="Noguchi H."/>
            <person name="Minakuchi Y."/>
            <person name="Suzuki M."/>
            <person name="Kawai-Toyooka H."/>
            <person name="Smith D.R."/>
            <person name="Sparks H."/>
            <person name="Anderson J."/>
            <person name="Bakaric R."/>
            <person name="Luria V."/>
            <person name="Karger A."/>
            <person name="Kirschner M.W."/>
            <person name="Durand P.M."/>
            <person name="Michod R.E."/>
            <person name="Nozaki H."/>
            <person name="Olson B.J."/>
        </authorList>
    </citation>
    <scope>NUCLEOTIDE SEQUENCE [LARGE SCALE GENOMIC DNA]</scope>
    <source>
        <strain evidence="6">NIES-2863</strain>
    </source>
</reference>
<feature type="region of interest" description="Disordered" evidence="3">
    <location>
        <begin position="296"/>
        <end position="322"/>
    </location>
</feature>
<dbReference type="EMBL" id="LSYV01000088">
    <property type="protein sequence ID" value="KXZ43569.1"/>
    <property type="molecule type" value="Genomic_DNA"/>
</dbReference>
<dbReference type="PANTHER" id="PTHR15176">
    <property type="entry name" value="NEPHROCYSTIN"/>
    <property type="match status" value="1"/>
</dbReference>
<dbReference type="SUPFAM" id="SSF50044">
    <property type="entry name" value="SH3-domain"/>
    <property type="match status" value="2"/>
</dbReference>
<dbReference type="Gene3D" id="2.30.30.40">
    <property type="entry name" value="SH3 Domains"/>
    <property type="match status" value="2"/>
</dbReference>
<dbReference type="STRING" id="33097.A0A150G139"/>
<feature type="compositionally biased region" description="Gly residues" evidence="3">
    <location>
        <begin position="1088"/>
        <end position="1098"/>
    </location>
</feature>
<keyword evidence="6" id="KW-1185">Reference proteome</keyword>
<evidence type="ECO:0000256" key="3">
    <source>
        <dbReference type="SAM" id="MobiDB-lite"/>
    </source>
</evidence>
<evidence type="ECO:0000256" key="2">
    <source>
        <dbReference type="PROSITE-ProRule" id="PRU00192"/>
    </source>
</evidence>
<dbReference type="Proteomes" id="UP000075714">
    <property type="component" value="Unassembled WGS sequence"/>
</dbReference>
<dbReference type="PANTHER" id="PTHR15176:SF1">
    <property type="entry name" value="NEPHROCYSTIN-1"/>
    <property type="match status" value="1"/>
</dbReference>
<dbReference type="GO" id="GO:0005737">
    <property type="term" value="C:cytoplasm"/>
    <property type="evidence" value="ECO:0007669"/>
    <property type="project" value="TreeGrafter"/>
</dbReference>
<evidence type="ECO:0000256" key="1">
    <source>
        <dbReference type="ARBA" id="ARBA00022443"/>
    </source>
</evidence>
<feature type="domain" description="SH3" evidence="4">
    <location>
        <begin position="992"/>
        <end position="1051"/>
    </location>
</feature>
<dbReference type="Pfam" id="PF00018">
    <property type="entry name" value="SH3_1"/>
    <property type="match status" value="1"/>
</dbReference>
<dbReference type="PROSITE" id="PS50002">
    <property type="entry name" value="SH3"/>
    <property type="match status" value="2"/>
</dbReference>
<keyword evidence="1 2" id="KW-0728">SH3 domain</keyword>
<accession>A0A150G139</accession>
<dbReference type="GO" id="GO:0005929">
    <property type="term" value="C:cilium"/>
    <property type="evidence" value="ECO:0007669"/>
    <property type="project" value="TreeGrafter"/>
</dbReference>